<dbReference type="InterPro" id="IPR019670">
    <property type="entry name" value="DUF2523"/>
</dbReference>
<dbReference type="Proteomes" id="UP000077885">
    <property type="component" value="Unassembled WGS sequence"/>
</dbReference>
<dbReference type="AlphaFoldDB" id="A0A1A9S3N4"/>
<name>A0A1A9S3N4_9NEIS</name>
<gene>
    <name evidence="2" type="ORF">A7P95_00025</name>
</gene>
<accession>A0A1A9S3N4</accession>
<keyword evidence="1" id="KW-1133">Transmembrane helix</keyword>
<feature type="transmembrane region" description="Helical" evidence="1">
    <location>
        <begin position="60"/>
        <end position="87"/>
    </location>
</feature>
<evidence type="ECO:0008006" key="4">
    <source>
        <dbReference type="Google" id="ProtNLM"/>
    </source>
</evidence>
<dbReference type="Pfam" id="PF10734">
    <property type="entry name" value="DUF2523"/>
    <property type="match status" value="1"/>
</dbReference>
<evidence type="ECO:0000256" key="1">
    <source>
        <dbReference type="SAM" id="Phobius"/>
    </source>
</evidence>
<keyword evidence="1" id="KW-0472">Membrane</keyword>
<evidence type="ECO:0000313" key="3">
    <source>
        <dbReference type="Proteomes" id="UP000077885"/>
    </source>
</evidence>
<organism evidence="2 3">
    <name type="scientific">Eikenella longinqua</name>
    <dbReference type="NCBI Taxonomy" id="1795827"/>
    <lineage>
        <taxon>Bacteria</taxon>
        <taxon>Pseudomonadati</taxon>
        <taxon>Pseudomonadota</taxon>
        <taxon>Betaproteobacteria</taxon>
        <taxon>Neisseriales</taxon>
        <taxon>Neisseriaceae</taxon>
        <taxon>Eikenella</taxon>
    </lineage>
</organism>
<protein>
    <recommendedName>
        <fullName evidence="4">DUF2523 domain-containing protein</fullName>
    </recommendedName>
</protein>
<comment type="caution">
    <text evidence="2">The sequence shown here is derived from an EMBL/GenBank/DDBJ whole genome shotgun (WGS) entry which is preliminary data.</text>
</comment>
<proteinExistence type="predicted"/>
<dbReference type="STRING" id="1795827.A7P95_00025"/>
<keyword evidence="3" id="KW-1185">Reference proteome</keyword>
<keyword evidence="1" id="KW-0812">Transmembrane</keyword>
<reference evidence="3" key="1">
    <citation type="submission" date="2016-05" db="EMBL/GenBank/DDBJ databases">
        <title>Draft genome of Corynebacterium afermentans subsp. afermentans LCDC 88199T.</title>
        <authorList>
            <person name="Bernier A.-M."/>
            <person name="Bernard K."/>
        </authorList>
    </citation>
    <scope>NUCLEOTIDE SEQUENCE [LARGE SCALE GENOMIC DNA]</scope>
    <source>
        <strain evidence="3">NML02-A-017</strain>
    </source>
</reference>
<evidence type="ECO:0000313" key="2">
    <source>
        <dbReference type="EMBL" id="OAM32021.1"/>
    </source>
</evidence>
<dbReference type="EMBL" id="LXSL01000004">
    <property type="protein sequence ID" value="OAM32021.1"/>
    <property type="molecule type" value="Genomic_DNA"/>
</dbReference>
<sequence length="96" mass="9977">MMGKTLAGMFTAVLTTLAGKIIMALGISAISYTGLNLLQTQMINALTGQLSAAPLSAVQIMYIGGLGVALNWLLGAVAFLVSFNSVAKLGSIFRQR</sequence>